<dbReference type="GO" id="GO:0005737">
    <property type="term" value="C:cytoplasm"/>
    <property type="evidence" value="ECO:0007669"/>
    <property type="project" value="TreeGrafter"/>
</dbReference>
<evidence type="ECO:0000313" key="12">
    <source>
        <dbReference type="Proteomes" id="UP000694557"/>
    </source>
</evidence>
<gene>
    <name evidence="11" type="primary">pkz</name>
</gene>
<feature type="domain" description="Z-binding" evidence="10">
    <location>
        <begin position="7"/>
        <end position="72"/>
    </location>
</feature>
<dbReference type="Pfam" id="PF02295">
    <property type="entry name" value="z-alpha"/>
    <property type="match status" value="2"/>
</dbReference>
<dbReference type="PROSITE" id="PS00107">
    <property type="entry name" value="PROTEIN_KINASE_ATP"/>
    <property type="match status" value="1"/>
</dbReference>
<dbReference type="PROSITE" id="PS00108">
    <property type="entry name" value="PROTEIN_KINASE_ST"/>
    <property type="match status" value="1"/>
</dbReference>
<reference evidence="11" key="1">
    <citation type="submission" date="2025-08" db="UniProtKB">
        <authorList>
            <consortium name="Ensembl"/>
        </authorList>
    </citation>
    <scope>IDENTIFICATION</scope>
</reference>
<dbReference type="Gene3D" id="3.30.200.20">
    <property type="entry name" value="Phosphorylase Kinase, domain 1"/>
    <property type="match status" value="1"/>
</dbReference>
<dbReference type="PROSITE" id="PS50139">
    <property type="entry name" value="Z_BINDING"/>
    <property type="match status" value="2"/>
</dbReference>
<keyword evidence="3" id="KW-0418">Kinase</keyword>
<dbReference type="SUPFAM" id="SSF56112">
    <property type="entry name" value="Protein kinase-like (PK-like)"/>
    <property type="match status" value="1"/>
</dbReference>
<evidence type="ECO:0000259" key="10">
    <source>
        <dbReference type="PROSITE" id="PS50139"/>
    </source>
</evidence>
<feature type="compositionally biased region" description="Polar residues" evidence="8">
    <location>
        <begin position="425"/>
        <end position="435"/>
    </location>
</feature>
<keyword evidence="5" id="KW-0694">RNA-binding</keyword>
<feature type="binding site" evidence="7">
    <location>
        <position position="339"/>
    </location>
    <ligand>
        <name>ATP</name>
        <dbReference type="ChEBI" id="CHEBI:30616"/>
    </ligand>
</feature>
<dbReference type="InterPro" id="IPR036388">
    <property type="entry name" value="WH-like_DNA-bd_sf"/>
</dbReference>
<evidence type="ECO:0000256" key="2">
    <source>
        <dbReference type="ARBA" id="ARBA00022741"/>
    </source>
</evidence>
<dbReference type="GO" id="GO:0005634">
    <property type="term" value="C:nucleus"/>
    <property type="evidence" value="ECO:0007669"/>
    <property type="project" value="TreeGrafter"/>
</dbReference>
<evidence type="ECO:0000256" key="6">
    <source>
        <dbReference type="ARBA" id="ARBA00037982"/>
    </source>
</evidence>
<dbReference type="Gene3D" id="1.10.10.10">
    <property type="entry name" value="Winged helix-like DNA-binding domain superfamily/Winged helix DNA-binding domain"/>
    <property type="match status" value="3"/>
</dbReference>
<organism evidence="11 12">
    <name type="scientific">Oncorhynchus kisutch</name>
    <name type="common">Coho salmon</name>
    <name type="synonym">Salmo kisutch</name>
    <dbReference type="NCBI Taxonomy" id="8019"/>
    <lineage>
        <taxon>Eukaryota</taxon>
        <taxon>Metazoa</taxon>
        <taxon>Chordata</taxon>
        <taxon>Craniata</taxon>
        <taxon>Vertebrata</taxon>
        <taxon>Euteleostomi</taxon>
        <taxon>Actinopterygii</taxon>
        <taxon>Neopterygii</taxon>
        <taxon>Teleostei</taxon>
        <taxon>Protacanthopterygii</taxon>
        <taxon>Salmoniformes</taxon>
        <taxon>Salmonidae</taxon>
        <taxon>Salmoninae</taxon>
        <taxon>Oncorhynchus</taxon>
    </lineage>
</organism>
<keyword evidence="12" id="KW-1185">Reference proteome</keyword>
<dbReference type="GO" id="GO:0004694">
    <property type="term" value="F:eukaryotic translation initiation factor 2alpha kinase activity"/>
    <property type="evidence" value="ECO:0007669"/>
    <property type="project" value="TreeGrafter"/>
</dbReference>
<reference evidence="11" key="2">
    <citation type="submission" date="2025-09" db="UniProtKB">
        <authorList>
            <consortium name="Ensembl"/>
        </authorList>
    </citation>
    <scope>IDENTIFICATION</scope>
</reference>
<dbReference type="PROSITE" id="PS50011">
    <property type="entry name" value="PROTEIN_KINASE_DOM"/>
    <property type="match status" value="1"/>
</dbReference>
<dbReference type="InterPro" id="IPR042371">
    <property type="entry name" value="Z_dom"/>
</dbReference>
<dbReference type="Gene3D" id="1.10.510.10">
    <property type="entry name" value="Transferase(Phosphotransferase) domain 1"/>
    <property type="match status" value="1"/>
</dbReference>
<dbReference type="InterPro" id="IPR017441">
    <property type="entry name" value="Protein_kinase_ATP_BS"/>
</dbReference>
<feature type="region of interest" description="Disordered" evidence="8">
    <location>
        <begin position="387"/>
        <end position="435"/>
    </location>
</feature>
<dbReference type="Ensembl" id="ENSOKIT00005067285.1">
    <property type="protein sequence ID" value="ENSOKIP00005063307.1"/>
    <property type="gene ID" value="ENSOKIG00005027143.1"/>
</dbReference>
<evidence type="ECO:0000256" key="4">
    <source>
        <dbReference type="ARBA" id="ARBA00022840"/>
    </source>
</evidence>
<dbReference type="SMART" id="SM00220">
    <property type="entry name" value="S_TKc"/>
    <property type="match status" value="1"/>
</dbReference>
<dbReference type="InterPro" id="IPR050339">
    <property type="entry name" value="CC_SR_Kinase"/>
</dbReference>
<evidence type="ECO:0000313" key="11">
    <source>
        <dbReference type="Ensembl" id="ENSOKIP00005063307.1"/>
    </source>
</evidence>
<keyword evidence="2 7" id="KW-0547">Nucleotide-binding</keyword>
<evidence type="ECO:0000256" key="5">
    <source>
        <dbReference type="ARBA" id="ARBA00022884"/>
    </source>
</evidence>
<dbReference type="Proteomes" id="UP000694557">
    <property type="component" value="Unassembled WGS sequence"/>
</dbReference>
<dbReference type="GeneTree" id="ENSGT00940000163863"/>
<keyword evidence="1" id="KW-0808">Transferase</keyword>
<dbReference type="SUPFAM" id="SSF46785">
    <property type="entry name" value="Winged helix' DNA-binding domain"/>
    <property type="match status" value="3"/>
</dbReference>
<dbReference type="GO" id="GO:0003726">
    <property type="term" value="F:double-stranded RNA adenosine deaminase activity"/>
    <property type="evidence" value="ECO:0007669"/>
    <property type="project" value="InterPro"/>
</dbReference>
<feature type="domain" description="Z-binding" evidence="10">
    <location>
        <begin position="129"/>
        <end position="194"/>
    </location>
</feature>
<accession>A0A8C7HVI4</accession>
<dbReference type="PANTHER" id="PTHR11042:SF166">
    <property type="entry name" value="EUKARYOTIC TRANSLATION INITIATION FACTOR 2-ALPHA KINASE 3"/>
    <property type="match status" value="1"/>
</dbReference>
<dbReference type="InterPro" id="IPR000719">
    <property type="entry name" value="Prot_kinase_dom"/>
</dbReference>
<dbReference type="FunFam" id="1.10.510.10:FF:000939">
    <property type="entry name" value="Z-DNA binding protein kinase"/>
    <property type="match status" value="1"/>
</dbReference>
<dbReference type="AlphaFoldDB" id="A0A8C7HVI4"/>
<dbReference type="GO" id="GO:0005524">
    <property type="term" value="F:ATP binding"/>
    <property type="evidence" value="ECO:0007669"/>
    <property type="project" value="UniProtKB-UniRule"/>
</dbReference>
<dbReference type="SMART" id="SM00550">
    <property type="entry name" value="Zalpha"/>
    <property type="match status" value="3"/>
</dbReference>
<feature type="domain" description="Protein kinase" evidence="9">
    <location>
        <begin position="310"/>
        <end position="625"/>
    </location>
</feature>
<dbReference type="InterPro" id="IPR008271">
    <property type="entry name" value="Ser/Thr_kinase_AS"/>
</dbReference>
<evidence type="ECO:0000256" key="8">
    <source>
        <dbReference type="SAM" id="MobiDB-lite"/>
    </source>
</evidence>
<name>A0A8C7HVI4_ONCKI</name>
<sequence length="636" mass="70237">MSCDNQQGDQSALKERICTFLKVKKQGSTALQIAKAVGLMKAKDVNSVLYTLNRAGLLDVIPDKPPVWSVSVPDSDRVPSPSETPGFTVGELRRVLMSKRDGRGMSAPQIARELGQSQKLVTMSCDNRQGDQLDLKERICTFLKVKKQGSTALQIAKAVGLMKAKDVNSVLYALNKAGLLYATTDKPPVWSVEKPGAASVSVSVPESDRVPSPSETPGNTLEELRRVLTSKSDGRAMSAQEIARKLGQTRKCVNKHLYDLQSSGKAEKLGEKVWKMKNEASCGVELIKYQSYDQDIAIRLTESSRFSKDFKLLSVLGAGGFGCVTKAQHKLDGKTYAVKIVKNMGEANREVKALATLEHSNIVRYYTTWPEDANWVDGGYSTESSVQSKISEDSDNYSDQGDGSTHGTKQSDLDLSESASEDQANHSMTDSSSSNGDWPCLFIQMEFCEGGTLKDWISKNNVRTKDKAHGIFQQIVCGVEYIHSEGLIHRDLKPENILFGSDGMVKIGDFGLVTTITTLSGASMYRTVNKGTPVYMSPEQKTGGKYDEKTDIFSLGLIWFELLWHMSTVSEKIKVFESLQKRTFPSDFREKFILEHKFISKMLSESPANRQNAEEIAAILKRNLLGNQTGLQQKTV</sequence>
<dbReference type="InterPro" id="IPR036390">
    <property type="entry name" value="WH_DNA-bd_sf"/>
</dbReference>
<evidence type="ECO:0000256" key="1">
    <source>
        <dbReference type="ARBA" id="ARBA00022679"/>
    </source>
</evidence>
<evidence type="ECO:0000256" key="7">
    <source>
        <dbReference type="PROSITE-ProRule" id="PRU10141"/>
    </source>
</evidence>
<proteinExistence type="inferred from homology"/>
<evidence type="ECO:0000256" key="3">
    <source>
        <dbReference type="ARBA" id="ARBA00022777"/>
    </source>
</evidence>
<dbReference type="Pfam" id="PF00069">
    <property type="entry name" value="Pkinase"/>
    <property type="match status" value="2"/>
</dbReference>
<evidence type="ECO:0000259" key="9">
    <source>
        <dbReference type="PROSITE" id="PS50011"/>
    </source>
</evidence>
<feature type="compositionally biased region" description="Polar residues" evidence="8">
    <location>
        <begin position="397"/>
        <end position="410"/>
    </location>
</feature>
<dbReference type="GO" id="GO:0003723">
    <property type="term" value="F:RNA binding"/>
    <property type="evidence" value="ECO:0007669"/>
    <property type="project" value="UniProtKB-KW"/>
</dbReference>
<protein>
    <submittedName>
        <fullName evidence="11">Protein kinase containing Z-DNA binding domains</fullName>
    </submittedName>
</protein>
<comment type="similarity">
    <text evidence="6">Belongs to the protein kinase superfamily. Ser/Thr protein kinase family. GCN2 subfamily.</text>
</comment>
<dbReference type="PANTHER" id="PTHR11042">
    <property type="entry name" value="EUKARYOTIC TRANSLATION INITIATION FACTOR 2-ALPHA KINASE EIF2-ALPHA KINASE -RELATED"/>
    <property type="match status" value="1"/>
</dbReference>
<dbReference type="InterPro" id="IPR011009">
    <property type="entry name" value="Kinase-like_dom_sf"/>
</dbReference>
<keyword evidence="4 7" id="KW-0067">ATP-binding</keyword>